<dbReference type="Proteomes" id="UP001206128">
    <property type="component" value="Unassembled WGS sequence"/>
</dbReference>
<accession>A0AAE3GJ78</accession>
<evidence type="ECO:0000256" key="1">
    <source>
        <dbReference type="ARBA" id="ARBA00010641"/>
    </source>
</evidence>
<dbReference type="Gene3D" id="1.10.10.10">
    <property type="entry name" value="Winged helix-like DNA-binding domain superfamily/Winged helix DNA-binding domain"/>
    <property type="match status" value="1"/>
</dbReference>
<dbReference type="Gene3D" id="1.10.1740.10">
    <property type="match status" value="1"/>
</dbReference>
<keyword evidence="3" id="KW-0805">Transcription regulation</keyword>
<dbReference type="GO" id="GO:0016987">
    <property type="term" value="F:sigma factor activity"/>
    <property type="evidence" value="ECO:0007669"/>
    <property type="project" value="UniProtKB-KW"/>
</dbReference>
<dbReference type="InterPro" id="IPR032710">
    <property type="entry name" value="NTF2-like_dom_sf"/>
</dbReference>
<dbReference type="SUPFAM" id="SSF88659">
    <property type="entry name" value="Sigma3 and sigma4 domains of RNA polymerase sigma factors"/>
    <property type="match status" value="1"/>
</dbReference>
<dbReference type="InterPro" id="IPR013249">
    <property type="entry name" value="RNA_pol_sigma70_r4_t2"/>
</dbReference>
<dbReference type="InterPro" id="IPR036388">
    <property type="entry name" value="WH-like_DNA-bd_sf"/>
</dbReference>
<dbReference type="GO" id="GO:0003677">
    <property type="term" value="F:DNA binding"/>
    <property type="evidence" value="ECO:0007669"/>
    <property type="project" value="InterPro"/>
</dbReference>
<evidence type="ECO:0000256" key="5">
    <source>
        <dbReference type="ARBA" id="ARBA00023163"/>
    </source>
</evidence>
<dbReference type="SUPFAM" id="SSF88946">
    <property type="entry name" value="Sigma2 domain of RNA polymerase sigma factors"/>
    <property type="match status" value="1"/>
</dbReference>
<dbReference type="InterPro" id="IPR052704">
    <property type="entry name" value="ECF_Sigma-70_Domain"/>
</dbReference>
<evidence type="ECO:0000259" key="7">
    <source>
        <dbReference type="Pfam" id="PF08281"/>
    </source>
</evidence>
<gene>
    <name evidence="8" type="ORF">LX83_006100</name>
</gene>
<dbReference type="SUPFAM" id="SSF54427">
    <property type="entry name" value="NTF2-like"/>
    <property type="match status" value="1"/>
</dbReference>
<dbReference type="Pfam" id="PF04542">
    <property type="entry name" value="Sigma70_r2"/>
    <property type="match status" value="1"/>
</dbReference>
<comment type="subunit">
    <text evidence="2">Interacts transiently with the RNA polymerase catalytic core formed by RpoA, RpoB, RpoC and RpoZ (2 alpha, 1 beta, 1 beta' and 1 omega subunit) to form the RNA polymerase holoenzyme that can initiate transcription.</text>
</comment>
<dbReference type="InterPro" id="IPR013325">
    <property type="entry name" value="RNA_pol_sigma_r2"/>
</dbReference>
<dbReference type="InterPro" id="IPR007627">
    <property type="entry name" value="RNA_pol_sigma70_r2"/>
</dbReference>
<evidence type="ECO:0000256" key="3">
    <source>
        <dbReference type="ARBA" id="ARBA00023015"/>
    </source>
</evidence>
<sequence>MDETTFLAQRFEENRPHLRAVAYRMLGSLSEAEDAVQDAWLRLSRADTSEVSNLGGWLTTVVARVCLDVLRSRRSRNEEPQGVHLPDPIVSLAGGVEPEQEALVADSVGLALLVVLDTLAPAERLAFVLHDMFAMPFDEIAPLVGRTPAAARQLASRARRRVRAGAPTPDTDPTRQRSVVNAFLAAARGGDLAAMLEVLDPDVVARADLGSAIGTTVNRGAAAVADGAITFARLAQTARPVLVNGSAGVVATADGQLTAVLGFTISGGRIAAIDIYRDPERLRQLDLAVLD</sequence>
<name>A0AAE3GJ78_9PSEU</name>
<evidence type="ECO:0000256" key="4">
    <source>
        <dbReference type="ARBA" id="ARBA00023082"/>
    </source>
</evidence>
<organism evidence="8 9">
    <name type="scientific">Goodfellowiella coeruleoviolacea</name>
    <dbReference type="NCBI Taxonomy" id="334858"/>
    <lineage>
        <taxon>Bacteria</taxon>
        <taxon>Bacillati</taxon>
        <taxon>Actinomycetota</taxon>
        <taxon>Actinomycetes</taxon>
        <taxon>Pseudonocardiales</taxon>
        <taxon>Pseudonocardiaceae</taxon>
        <taxon>Goodfellowiella</taxon>
    </lineage>
</organism>
<keyword evidence="4" id="KW-0731">Sigma factor</keyword>
<dbReference type="AlphaFoldDB" id="A0AAE3GJ78"/>
<evidence type="ECO:0000313" key="8">
    <source>
        <dbReference type="EMBL" id="MCP2169216.1"/>
    </source>
</evidence>
<comment type="caution">
    <text evidence="8">The sequence shown here is derived from an EMBL/GenBank/DDBJ whole genome shotgun (WGS) entry which is preliminary data.</text>
</comment>
<feature type="domain" description="RNA polymerase sigma factor 70 region 4 type 2" evidence="7">
    <location>
        <begin position="111"/>
        <end position="161"/>
    </location>
</feature>
<dbReference type="InterPro" id="IPR014284">
    <property type="entry name" value="RNA_pol_sigma-70_dom"/>
</dbReference>
<evidence type="ECO:0000313" key="9">
    <source>
        <dbReference type="Proteomes" id="UP001206128"/>
    </source>
</evidence>
<dbReference type="Pfam" id="PF08281">
    <property type="entry name" value="Sigma70_r4_2"/>
    <property type="match status" value="1"/>
</dbReference>
<dbReference type="NCBIfam" id="TIGR02937">
    <property type="entry name" value="sigma70-ECF"/>
    <property type="match status" value="1"/>
</dbReference>
<dbReference type="NCBIfam" id="NF007214">
    <property type="entry name" value="PRK09636.1"/>
    <property type="match status" value="1"/>
</dbReference>
<dbReference type="RefSeq" id="WP_253777797.1">
    <property type="nucleotide sequence ID" value="NZ_JAMTCK010000017.1"/>
</dbReference>
<dbReference type="PANTHER" id="PTHR30173">
    <property type="entry name" value="SIGMA 19 FACTOR"/>
    <property type="match status" value="1"/>
</dbReference>
<dbReference type="InterPro" id="IPR013324">
    <property type="entry name" value="RNA_pol_sigma_r3/r4-like"/>
</dbReference>
<evidence type="ECO:0000259" key="6">
    <source>
        <dbReference type="Pfam" id="PF04542"/>
    </source>
</evidence>
<protein>
    <submittedName>
        <fullName evidence="8">RNA polymerase sigma-70 factor, ECF subfamily</fullName>
    </submittedName>
</protein>
<keyword evidence="5" id="KW-0804">Transcription</keyword>
<evidence type="ECO:0000256" key="2">
    <source>
        <dbReference type="ARBA" id="ARBA00011344"/>
    </source>
</evidence>
<dbReference type="EMBL" id="JAMTCK010000017">
    <property type="protein sequence ID" value="MCP2169216.1"/>
    <property type="molecule type" value="Genomic_DNA"/>
</dbReference>
<dbReference type="PANTHER" id="PTHR30173:SF43">
    <property type="entry name" value="ECF RNA POLYMERASE SIGMA FACTOR SIGI-RELATED"/>
    <property type="match status" value="1"/>
</dbReference>
<comment type="similarity">
    <text evidence="1">Belongs to the sigma-70 factor family. ECF subfamily.</text>
</comment>
<reference evidence="8" key="1">
    <citation type="submission" date="2022-06" db="EMBL/GenBank/DDBJ databases">
        <title>Genomic Encyclopedia of Archaeal and Bacterial Type Strains, Phase II (KMG-II): from individual species to whole genera.</title>
        <authorList>
            <person name="Goeker M."/>
        </authorList>
    </citation>
    <scope>NUCLEOTIDE SEQUENCE</scope>
    <source>
        <strain evidence="8">DSM 43935</strain>
    </source>
</reference>
<dbReference type="GO" id="GO:0006352">
    <property type="term" value="P:DNA-templated transcription initiation"/>
    <property type="evidence" value="ECO:0007669"/>
    <property type="project" value="InterPro"/>
</dbReference>
<keyword evidence="9" id="KW-1185">Reference proteome</keyword>
<dbReference type="Gene3D" id="3.10.450.50">
    <property type="match status" value="1"/>
</dbReference>
<proteinExistence type="inferred from homology"/>
<feature type="domain" description="RNA polymerase sigma-70 region 2" evidence="6">
    <location>
        <begin position="11"/>
        <end position="75"/>
    </location>
</feature>